<organism evidence="3 4">
    <name type="scientific">Candidula unifasciata</name>
    <dbReference type="NCBI Taxonomy" id="100452"/>
    <lineage>
        <taxon>Eukaryota</taxon>
        <taxon>Metazoa</taxon>
        <taxon>Spiralia</taxon>
        <taxon>Lophotrochozoa</taxon>
        <taxon>Mollusca</taxon>
        <taxon>Gastropoda</taxon>
        <taxon>Heterobranchia</taxon>
        <taxon>Euthyneura</taxon>
        <taxon>Panpulmonata</taxon>
        <taxon>Eupulmonata</taxon>
        <taxon>Stylommatophora</taxon>
        <taxon>Helicina</taxon>
        <taxon>Helicoidea</taxon>
        <taxon>Geomitridae</taxon>
        <taxon>Candidula</taxon>
    </lineage>
</organism>
<dbReference type="Proteomes" id="UP000678393">
    <property type="component" value="Unassembled WGS sequence"/>
</dbReference>
<feature type="compositionally biased region" description="Basic and acidic residues" evidence="1">
    <location>
        <begin position="189"/>
        <end position="200"/>
    </location>
</feature>
<protein>
    <recommendedName>
        <fullName evidence="2">Calponin-homology (CH) domain-containing protein</fullName>
    </recommendedName>
</protein>
<feature type="domain" description="Calponin-homology (CH)" evidence="2">
    <location>
        <begin position="33"/>
        <end position="140"/>
    </location>
</feature>
<dbReference type="InterPro" id="IPR001715">
    <property type="entry name" value="CH_dom"/>
</dbReference>
<dbReference type="SMART" id="SM00033">
    <property type="entry name" value="CH"/>
    <property type="match status" value="1"/>
</dbReference>
<dbReference type="PANTHER" id="PTHR10878">
    <property type="entry name" value="SEGMENT POLARITY PROTEIN DISHEVELLED"/>
    <property type="match status" value="1"/>
</dbReference>
<gene>
    <name evidence="3" type="ORF">CUNI_LOCUS12538</name>
</gene>
<dbReference type="EMBL" id="CAJHNH020002521">
    <property type="protein sequence ID" value="CAG5126980.1"/>
    <property type="molecule type" value="Genomic_DNA"/>
</dbReference>
<evidence type="ECO:0000256" key="1">
    <source>
        <dbReference type="SAM" id="MobiDB-lite"/>
    </source>
</evidence>
<dbReference type="InterPro" id="IPR015506">
    <property type="entry name" value="Dsh/Dvl-rel"/>
</dbReference>
<dbReference type="OrthoDB" id="30551at2759"/>
<dbReference type="GO" id="GO:0060070">
    <property type="term" value="P:canonical Wnt signaling pathway"/>
    <property type="evidence" value="ECO:0007669"/>
    <property type="project" value="TreeGrafter"/>
</dbReference>
<feature type="region of interest" description="Disordered" evidence="1">
    <location>
        <begin position="220"/>
        <end position="248"/>
    </location>
</feature>
<dbReference type="AlphaFoldDB" id="A0A8S3ZH11"/>
<reference evidence="3" key="1">
    <citation type="submission" date="2021-04" db="EMBL/GenBank/DDBJ databases">
        <authorList>
            <consortium name="Molecular Ecology Group"/>
        </authorList>
    </citation>
    <scope>NUCLEOTIDE SEQUENCE</scope>
</reference>
<evidence type="ECO:0000313" key="3">
    <source>
        <dbReference type="EMBL" id="CAG5126980.1"/>
    </source>
</evidence>
<dbReference type="Gene3D" id="1.10.418.10">
    <property type="entry name" value="Calponin-like domain"/>
    <property type="match status" value="1"/>
</dbReference>
<feature type="region of interest" description="Disordered" evidence="1">
    <location>
        <begin position="1"/>
        <end position="22"/>
    </location>
</feature>
<accession>A0A8S3ZH11</accession>
<evidence type="ECO:0000313" key="4">
    <source>
        <dbReference type="Proteomes" id="UP000678393"/>
    </source>
</evidence>
<feature type="compositionally biased region" description="Low complexity" evidence="1">
    <location>
        <begin position="224"/>
        <end position="240"/>
    </location>
</feature>
<dbReference type="Pfam" id="PF00307">
    <property type="entry name" value="CH"/>
    <property type="match status" value="1"/>
</dbReference>
<dbReference type="PROSITE" id="PS50021">
    <property type="entry name" value="CH"/>
    <property type="match status" value="1"/>
</dbReference>
<dbReference type="InterPro" id="IPR036872">
    <property type="entry name" value="CH_dom_sf"/>
</dbReference>
<name>A0A8S3ZH11_9EUPU</name>
<comment type="caution">
    <text evidence="3">The sequence shown here is derived from an EMBL/GenBank/DDBJ whole genome shotgun (WGS) entry which is preliminary data.</text>
</comment>
<dbReference type="CDD" id="cd21213">
    <property type="entry name" value="CH_DIXDC1"/>
    <property type="match status" value="1"/>
</dbReference>
<dbReference type="SUPFAM" id="SSF47576">
    <property type="entry name" value="Calponin-homology domain, CH-domain"/>
    <property type="match status" value="1"/>
</dbReference>
<sequence length="298" mass="33088">MFPANGASTARSHYDSRSPSWPQEDSQMLIEWKKQLTAYVAWMNSQLKKKPGAHLVEDLRHDVRDGVALINLIEVIAGETIPGVHVAPSSHEEMRENVDKILHFMFLQKIKMHHITIRDIVEGNLKATMRLILALAAHYKPNSVRHSSQCNRQNITGIAQGAAAALTEARRNASRAGFRHKRRRYVHREESTCYSDRRVPGEGGGATADMRVDLEGRAELEGASGNNSPSSSHNTSPRTSLYLSDPPSSMEGLLSAGGTIRLMVTSCESDNAMGDSGYFEICDTLKETHQMLFQLHDL</sequence>
<dbReference type="PANTHER" id="PTHR10878:SF22">
    <property type="entry name" value="DIXIN"/>
    <property type="match status" value="1"/>
</dbReference>
<evidence type="ECO:0000259" key="2">
    <source>
        <dbReference type="PROSITE" id="PS50021"/>
    </source>
</evidence>
<proteinExistence type="predicted"/>
<keyword evidence="4" id="KW-1185">Reference proteome</keyword>
<feature type="non-terminal residue" evidence="3">
    <location>
        <position position="1"/>
    </location>
</feature>
<dbReference type="GO" id="GO:0005829">
    <property type="term" value="C:cytosol"/>
    <property type="evidence" value="ECO:0007669"/>
    <property type="project" value="TreeGrafter"/>
</dbReference>
<feature type="region of interest" description="Disordered" evidence="1">
    <location>
        <begin position="189"/>
        <end position="208"/>
    </location>
</feature>